<dbReference type="Pfam" id="PF07791">
    <property type="entry name" value="Imm11"/>
    <property type="match status" value="1"/>
</dbReference>
<proteinExistence type="predicted"/>
<sequence>MTEKSPNDLAAAVPPRSRRTAKAGKFFAVSDVLGRGSAGYEIVNRDAVLQNTTAKIFVRPLGGRGFPDYPVAPRLLFDKKFGRPVRDLERREGFWLVSDRAKVVFESIDPDAFAFLRCEVQFLDGSDGPVYWLCDVLPDLDAVDEARSIVEIKYESNGEKYYSFMKPTSLEFHRDLIESRHIFRLTRFMPKIICDEIFRQACKDEGLTGIRFREAKKL</sequence>
<accession>A0ABU9WDG9</accession>
<evidence type="ECO:0000313" key="2">
    <source>
        <dbReference type="EMBL" id="MEN2470077.1"/>
    </source>
</evidence>
<dbReference type="RefSeq" id="WP_343491624.1">
    <property type="nucleotide sequence ID" value="NZ_JBCPYA010000002.1"/>
</dbReference>
<gene>
    <name evidence="2" type="ORF">VOI36_09240</name>
</gene>
<keyword evidence="3" id="KW-1185">Reference proteome</keyword>
<name>A0ABU9WDG9_9BURK</name>
<evidence type="ECO:0000259" key="1">
    <source>
        <dbReference type="Pfam" id="PF07791"/>
    </source>
</evidence>
<comment type="caution">
    <text evidence="2">The sequence shown here is derived from an EMBL/GenBank/DDBJ whole genome shotgun (WGS) entry which is preliminary data.</text>
</comment>
<evidence type="ECO:0000313" key="3">
    <source>
        <dbReference type="Proteomes" id="UP001466933"/>
    </source>
</evidence>
<feature type="domain" description="Immunity MXAN-0049 protein" evidence="1">
    <location>
        <begin position="43"/>
        <end position="216"/>
    </location>
</feature>
<dbReference type="EMBL" id="JBCPYA010000002">
    <property type="protein sequence ID" value="MEN2470077.1"/>
    <property type="molecule type" value="Genomic_DNA"/>
</dbReference>
<dbReference type="InterPro" id="IPR012433">
    <property type="entry name" value="Imm11"/>
</dbReference>
<organism evidence="2 3">
    <name type="scientific">Burkholderia theae</name>
    <dbReference type="NCBI Taxonomy" id="3143496"/>
    <lineage>
        <taxon>Bacteria</taxon>
        <taxon>Pseudomonadati</taxon>
        <taxon>Pseudomonadota</taxon>
        <taxon>Betaproteobacteria</taxon>
        <taxon>Burkholderiales</taxon>
        <taxon>Burkholderiaceae</taxon>
        <taxon>Burkholderia</taxon>
    </lineage>
</organism>
<dbReference type="Proteomes" id="UP001466933">
    <property type="component" value="Unassembled WGS sequence"/>
</dbReference>
<reference evidence="2 3" key="1">
    <citation type="submission" date="2024-05" db="EMBL/GenBank/DDBJ databases">
        <title>Burkholderia sp. Nov. a novel bacteria isolated from rhizosphere soil of Camellia sinensis.</title>
        <authorList>
            <person name="Dong Y."/>
        </authorList>
    </citation>
    <scope>NUCLEOTIDE SEQUENCE [LARGE SCALE GENOMIC DNA]</scope>
    <source>
        <strain evidence="2 3">GS2Y</strain>
    </source>
</reference>
<protein>
    <submittedName>
        <fullName evidence="2">DUF1629 domain-containing protein</fullName>
    </submittedName>
</protein>